<dbReference type="SUPFAM" id="SSF159888">
    <property type="entry name" value="YdhG-like"/>
    <property type="match status" value="1"/>
</dbReference>
<evidence type="ECO:0000313" key="2">
    <source>
        <dbReference type="EMBL" id="CAB4615396.1"/>
    </source>
</evidence>
<dbReference type="Gene3D" id="3.90.1150.200">
    <property type="match status" value="1"/>
</dbReference>
<evidence type="ECO:0000259" key="1">
    <source>
        <dbReference type="Pfam" id="PF08818"/>
    </source>
</evidence>
<dbReference type="AlphaFoldDB" id="A0A6J6HQT3"/>
<dbReference type="InterPro" id="IPR014922">
    <property type="entry name" value="YdhG-like"/>
</dbReference>
<accession>A0A6J6HQT3</accession>
<protein>
    <submittedName>
        <fullName evidence="2">Unannotated protein</fullName>
    </submittedName>
</protein>
<organism evidence="2">
    <name type="scientific">freshwater metagenome</name>
    <dbReference type="NCBI Taxonomy" id="449393"/>
    <lineage>
        <taxon>unclassified sequences</taxon>
        <taxon>metagenomes</taxon>
        <taxon>ecological metagenomes</taxon>
    </lineage>
</organism>
<sequence length="121" mass="13178">MSRQPFSDFLATKDEAIHAQLIAIDKAIVKAVPGIDAAIKWKQYMYSFDSKWMAPLCMIDTTKKGIALRFLAGSEMADPLGVLRFGASDMGTWDIPLDSKVKASDITSYVKAALASSKSNS</sequence>
<dbReference type="EMBL" id="CAEZUP010000060">
    <property type="protein sequence ID" value="CAB4615396.1"/>
    <property type="molecule type" value="Genomic_DNA"/>
</dbReference>
<proteinExistence type="predicted"/>
<reference evidence="2" key="1">
    <citation type="submission" date="2020-05" db="EMBL/GenBank/DDBJ databases">
        <authorList>
            <person name="Chiriac C."/>
            <person name="Salcher M."/>
            <person name="Ghai R."/>
            <person name="Kavagutti S V."/>
        </authorList>
    </citation>
    <scope>NUCLEOTIDE SEQUENCE</scope>
</reference>
<name>A0A6J6HQT3_9ZZZZ</name>
<dbReference type="Pfam" id="PF08818">
    <property type="entry name" value="DUF1801"/>
    <property type="match status" value="1"/>
</dbReference>
<feature type="domain" description="YdhG-like" evidence="1">
    <location>
        <begin position="20"/>
        <end position="114"/>
    </location>
</feature>
<gene>
    <name evidence="2" type="ORF">UFOPK1835_01366</name>
</gene>